<evidence type="ECO:0000256" key="1">
    <source>
        <dbReference type="ARBA" id="ARBA00009744"/>
    </source>
</evidence>
<dbReference type="CDD" id="cd07816">
    <property type="entry name" value="Bet_v1-like"/>
    <property type="match status" value="1"/>
</dbReference>
<accession>A0AAV2FGD3</accession>
<dbReference type="GO" id="GO:0004864">
    <property type="term" value="F:protein phosphatase inhibitor activity"/>
    <property type="evidence" value="ECO:0007669"/>
    <property type="project" value="InterPro"/>
</dbReference>
<name>A0AAV2FGD3_9ROSI</name>
<sequence length="192" mass="20332">MGHLPLCSYHSISKFSPTQGKSKPSQAMAAAVVTFKDEFTSPVPAKRLFQAMILEVDTLLPKLLPQVFKSIETIQGDGGPVSIKKLNFVEGPGGAGLQFVKHKIESLDKESMSMSYTVIEGDPMLAKAEAIAVELRVEAAADGGSKGEHITTVTPKPGVEVKAEEAMAGKGMAMAVLNAVDAYLVNNPQAYA</sequence>
<dbReference type="Pfam" id="PF00407">
    <property type="entry name" value="Bet_v_1"/>
    <property type="match status" value="1"/>
</dbReference>
<dbReference type="InterPro" id="IPR023393">
    <property type="entry name" value="START-like_dom_sf"/>
</dbReference>
<dbReference type="GO" id="GO:0010427">
    <property type="term" value="F:abscisic acid binding"/>
    <property type="evidence" value="ECO:0007669"/>
    <property type="project" value="InterPro"/>
</dbReference>
<dbReference type="PANTHER" id="PTHR31213:SF17">
    <property type="entry name" value="MAJOR ALLERGEN PRU AR 1-LIKE"/>
    <property type="match status" value="1"/>
</dbReference>
<dbReference type="GO" id="GO:0005737">
    <property type="term" value="C:cytoplasm"/>
    <property type="evidence" value="ECO:0007669"/>
    <property type="project" value="TreeGrafter"/>
</dbReference>
<dbReference type="SUPFAM" id="SSF55961">
    <property type="entry name" value="Bet v1-like"/>
    <property type="match status" value="1"/>
</dbReference>
<dbReference type="AlphaFoldDB" id="A0AAV2FGD3"/>
<dbReference type="GO" id="GO:0009738">
    <property type="term" value="P:abscisic acid-activated signaling pathway"/>
    <property type="evidence" value="ECO:0007669"/>
    <property type="project" value="InterPro"/>
</dbReference>
<dbReference type="GO" id="GO:0006952">
    <property type="term" value="P:defense response"/>
    <property type="evidence" value="ECO:0007669"/>
    <property type="project" value="UniProtKB-KW"/>
</dbReference>
<dbReference type="EMBL" id="OZ034819">
    <property type="protein sequence ID" value="CAL1397324.1"/>
    <property type="molecule type" value="Genomic_DNA"/>
</dbReference>
<gene>
    <name evidence="5" type="ORF">LTRI10_LOCUS37633</name>
</gene>
<organism evidence="5 6">
    <name type="scientific">Linum trigynum</name>
    <dbReference type="NCBI Taxonomy" id="586398"/>
    <lineage>
        <taxon>Eukaryota</taxon>
        <taxon>Viridiplantae</taxon>
        <taxon>Streptophyta</taxon>
        <taxon>Embryophyta</taxon>
        <taxon>Tracheophyta</taxon>
        <taxon>Spermatophyta</taxon>
        <taxon>Magnoliopsida</taxon>
        <taxon>eudicotyledons</taxon>
        <taxon>Gunneridae</taxon>
        <taxon>Pentapetalae</taxon>
        <taxon>rosids</taxon>
        <taxon>fabids</taxon>
        <taxon>Malpighiales</taxon>
        <taxon>Linaceae</taxon>
        <taxon>Linum</taxon>
    </lineage>
</organism>
<dbReference type="GO" id="GO:0038023">
    <property type="term" value="F:signaling receptor activity"/>
    <property type="evidence" value="ECO:0007669"/>
    <property type="project" value="InterPro"/>
</dbReference>
<feature type="domain" description="Bet v I/Major latex protein" evidence="4">
    <location>
        <begin position="32"/>
        <end position="132"/>
    </location>
</feature>
<protein>
    <recommendedName>
        <fullName evidence="4">Bet v I/Major latex protein domain-containing protein</fullName>
    </recommendedName>
</protein>
<dbReference type="InterPro" id="IPR050279">
    <property type="entry name" value="Plant_def-hormone_signal"/>
</dbReference>
<dbReference type="InterPro" id="IPR024949">
    <property type="entry name" value="Bet_v_I_allergen"/>
</dbReference>
<proteinExistence type="inferred from homology"/>
<dbReference type="Gene3D" id="3.30.530.20">
    <property type="match status" value="1"/>
</dbReference>
<keyword evidence="2" id="KW-0611">Plant defense</keyword>
<evidence type="ECO:0000256" key="3">
    <source>
        <dbReference type="ARBA" id="ARBA00023265"/>
    </source>
</evidence>
<comment type="similarity">
    <text evidence="1">Belongs to the BetVI family.</text>
</comment>
<evidence type="ECO:0000256" key="2">
    <source>
        <dbReference type="ARBA" id="ARBA00022821"/>
    </source>
</evidence>
<dbReference type="InterPro" id="IPR000916">
    <property type="entry name" value="Bet_v_I/MLP"/>
</dbReference>
<reference evidence="5 6" key="1">
    <citation type="submission" date="2024-04" db="EMBL/GenBank/DDBJ databases">
        <authorList>
            <person name="Fracassetti M."/>
        </authorList>
    </citation>
    <scope>NUCLEOTIDE SEQUENCE [LARGE SCALE GENOMIC DNA]</scope>
</reference>
<dbReference type="GO" id="GO:0005634">
    <property type="term" value="C:nucleus"/>
    <property type="evidence" value="ECO:0007669"/>
    <property type="project" value="TreeGrafter"/>
</dbReference>
<dbReference type="PRINTS" id="PR00634">
    <property type="entry name" value="BETALLERGEN"/>
</dbReference>
<keyword evidence="3" id="KW-0568">Pathogenesis-related protein</keyword>
<dbReference type="PANTHER" id="PTHR31213">
    <property type="entry name" value="OS08G0374000 PROTEIN-RELATED"/>
    <property type="match status" value="1"/>
</dbReference>
<dbReference type="Proteomes" id="UP001497516">
    <property type="component" value="Chromosome 6"/>
</dbReference>
<dbReference type="FunFam" id="3.30.530.20:FF:000007">
    <property type="entry name" value="Major pollen allergen Bet v 1-A"/>
    <property type="match status" value="1"/>
</dbReference>
<evidence type="ECO:0000259" key="4">
    <source>
        <dbReference type="Pfam" id="PF00407"/>
    </source>
</evidence>
<evidence type="ECO:0000313" key="5">
    <source>
        <dbReference type="EMBL" id="CAL1397324.1"/>
    </source>
</evidence>
<keyword evidence="6" id="KW-1185">Reference proteome</keyword>
<evidence type="ECO:0000313" key="6">
    <source>
        <dbReference type="Proteomes" id="UP001497516"/>
    </source>
</evidence>